<dbReference type="CDD" id="cd17733">
    <property type="entry name" value="BRCT_Ect2_rpt1"/>
    <property type="match status" value="1"/>
</dbReference>
<dbReference type="Pfam" id="PF21243">
    <property type="entry name" value="ECT2_BRCT0"/>
    <property type="match status" value="1"/>
</dbReference>
<dbReference type="EMBL" id="CAJPWZ010003081">
    <property type="protein sequence ID" value="CAG2251288.1"/>
    <property type="molecule type" value="Genomic_DNA"/>
</dbReference>
<dbReference type="SUPFAM" id="SSF54928">
    <property type="entry name" value="RNA-binding domain, RBD"/>
    <property type="match status" value="1"/>
</dbReference>
<evidence type="ECO:0000256" key="2">
    <source>
        <dbReference type="ARBA" id="ARBA00010269"/>
    </source>
</evidence>
<dbReference type="GO" id="GO:0005085">
    <property type="term" value="F:guanyl-nucleotide exchange factor activity"/>
    <property type="evidence" value="ECO:0007669"/>
    <property type="project" value="InterPro"/>
</dbReference>
<evidence type="ECO:0000256" key="1">
    <source>
        <dbReference type="ARBA" id="ARBA00004123"/>
    </source>
</evidence>
<comment type="similarity">
    <text evidence="2">Belongs to the splicing factor SR family.</text>
</comment>
<dbReference type="PANTHER" id="PTHR16777:SF2">
    <property type="entry name" value="PROTEIN ECT2"/>
    <property type="match status" value="1"/>
</dbReference>
<feature type="domain" description="RRM" evidence="11">
    <location>
        <begin position="344"/>
        <end position="417"/>
    </location>
</feature>
<dbReference type="PROSITE" id="PS50172">
    <property type="entry name" value="BRCT"/>
    <property type="match status" value="1"/>
</dbReference>
<accession>A0A8S3V4F0</accession>
<dbReference type="GO" id="GO:0005938">
    <property type="term" value="C:cell cortex"/>
    <property type="evidence" value="ECO:0007669"/>
    <property type="project" value="TreeGrafter"/>
</dbReference>
<feature type="compositionally biased region" description="Basic and acidic residues" evidence="10">
    <location>
        <begin position="302"/>
        <end position="320"/>
    </location>
</feature>
<dbReference type="InterPro" id="IPR026817">
    <property type="entry name" value="Ect2"/>
</dbReference>
<dbReference type="GO" id="GO:0005096">
    <property type="term" value="F:GTPase activator activity"/>
    <property type="evidence" value="ECO:0007669"/>
    <property type="project" value="InterPro"/>
</dbReference>
<dbReference type="GO" id="GO:0000281">
    <property type="term" value="P:mitotic cytokinesis"/>
    <property type="evidence" value="ECO:0007669"/>
    <property type="project" value="TreeGrafter"/>
</dbReference>
<dbReference type="InterPro" id="IPR012677">
    <property type="entry name" value="Nucleotide-bd_a/b_plait_sf"/>
</dbReference>
<dbReference type="InterPro" id="IPR001357">
    <property type="entry name" value="BRCT_dom"/>
</dbReference>
<evidence type="ECO:0000259" key="12">
    <source>
        <dbReference type="PROSITE" id="PS50172"/>
    </source>
</evidence>
<evidence type="ECO:0000256" key="10">
    <source>
        <dbReference type="SAM" id="MobiDB-lite"/>
    </source>
</evidence>
<evidence type="ECO:0000256" key="4">
    <source>
        <dbReference type="ARBA" id="ARBA00022664"/>
    </source>
</evidence>
<feature type="region of interest" description="Disordered" evidence="10">
    <location>
        <begin position="417"/>
        <end position="441"/>
    </location>
</feature>
<sequence>MELSRNYQILKVTSRGCNSDVKCWTGFVFGQHLPPAACACFCFGATENTKDSCKVVLVGKDTQNNEKLKTTLQELKITFVNSEDGLDCVQDASEWDTAFVLENFEGHVFHKLHKAETWIVGPPIIFQCAIDKKPIPQHTRPLFCTAMQGVIVCFTGFSKREEVSPLADLIHHMGGSVRKDISPKVTHLVANCIDGFKYRFAVGYGTPIMDAKWIYRVWEERNTLGVKATDEKMMQHRMPPFYKCCLCFYGFSDEEKKHMEELTIENGGTFAAVGDDECSHLVYDDQQVKDIPVNLCTVEHARGAPRGDDRRDGGRDRGGYRDYPPPRSRRGGRDKYGPPTRTENRLIVENLSSRVSWQDLKDYMRQAGEVTYADAHKQHKNEGVVEFSSYSDMKAALDKLDNTEINGRKIKLVEDRPKSQDLQVEADPGQEEEGQEVQAEVAAGVKAQEAEVVVEVEVNPEVPV</sequence>
<dbReference type="FunFam" id="3.30.70.330:FF:000028">
    <property type="entry name" value="Putative serine/arginine-rich splicing factor 4"/>
    <property type="match status" value="1"/>
</dbReference>
<feature type="compositionally biased region" description="Basic and acidic residues" evidence="10">
    <location>
        <begin position="331"/>
        <end position="344"/>
    </location>
</feature>
<dbReference type="InterPro" id="IPR035979">
    <property type="entry name" value="RBD_domain_sf"/>
</dbReference>
<dbReference type="GO" id="GO:0005634">
    <property type="term" value="C:nucleus"/>
    <property type="evidence" value="ECO:0007669"/>
    <property type="project" value="UniProtKB-SubCell"/>
</dbReference>
<keyword evidence="3" id="KW-0597">Phosphoprotein</keyword>
<dbReference type="GO" id="GO:0006397">
    <property type="term" value="P:mRNA processing"/>
    <property type="evidence" value="ECO:0007669"/>
    <property type="project" value="UniProtKB-KW"/>
</dbReference>
<dbReference type="Gene3D" id="3.30.70.330">
    <property type="match status" value="1"/>
</dbReference>
<dbReference type="GO" id="GO:0008380">
    <property type="term" value="P:RNA splicing"/>
    <property type="evidence" value="ECO:0007669"/>
    <property type="project" value="UniProtKB-KW"/>
</dbReference>
<evidence type="ECO:0000256" key="5">
    <source>
        <dbReference type="ARBA" id="ARBA00022737"/>
    </source>
</evidence>
<proteinExistence type="inferred from homology"/>
<dbReference type="CDD" id="cd12764">
    <property type="entry name" value="RRM2_SRSF4"/>
    <property type="match status" value="1"/>
</dbReference>
<dbReference type="InterPro" id="IPR049396">
    <property type="entry name" value="ECT2_BRCT0"/>
</dbReference>
<evidence type="ECO:0000256" key="8">
    <source>
        <dbReference type="ARBA" id="ARBA00023242"/>
    </source>
</evidence>
<evidence type="ECO:0000259" key="11">
    <source>
        <dbReference type="PROSITE" id="PS50102"/>
    </source>
</evidence>
<dbReference type="GO" id="GO:0003723">
    <property type="term" value="F:RNA binding"/>
    <property type="evidence" value="ECO:0007669"/>
    <property type="project" value="UniProtKB-UniRule"/>
</dbReference>
<dbReference type="PANTHER" id="PTHR16777">
    <property type="entry name" value="PROTEIN ECT2"/>
    <property type="match status" value="1"/>
</dbReference>
<comment type="caution">
    <text evidence="13">The sequence shown here is derived from an EMBL/GenBank/DDBJ whole genome shotgun (WGS) entry which is preliminary data.</text>
</comment>
<dbReference type="Proteomes" id="UP000683360">
    <property type="component" value="Unassembled WGS sequence"/>
</dbReference>
<evidence type="ECO:0000256" key="9">
    <source>
        <dbReference type="PROSITE-ProRule" id="PRU00176"/>
    </source>
</evidence>
<keyword evidence="4" id="KW-0507">mRNA processing</keyword>
<dbReference type="Pfam" id="PF12738">
    <property type="entry name" value="PTCB-BRCT"/>
    <property type="match status" value="1"/>
</dbReference>
<dbReference type="GO" id="GO:2000431">
    <property type="term" value="P:regulation of cytokinesis, actomyosin contractile ring assembly"/>
    <property type="evidence" value="ECO:0007669"/>
    <property type="project" value="InterPro"/>
</dbReference>
<dbReference type="PROSITE" id="PS50102">
    <property type="entry name" value="RRM"/>
    <property type="match status" value="1"/>
</dbReference>
<dbReference type="SUPFAM" id="SSF52113">
    <property type="entry name" value="BRCT domain"/>
    <property type="match status" value="2"/>
</dbReference>
<keyword evidence="5" id="KW-0677">Repeat</keyword>
<protein>
    <submittedName>
        <fullName evidence="13">ECT2</fullName>
    </submittedName>
</protein>
<dbReference type="SMART" id="SM00292">
    <property type="entry name" value="BRCT"/>
    <property type="match status" value="2"/>
</dbReference>
<feature type="region of interest" description="Disordered" evidence="10">
    <location>
        <begin position="302"/>
        <end position="344"/>
    </location>
</feature>
<keyword evidence="7" id="KW-0508">mRNA splicing</keyword>
<evidence type="ECO:0000313" key="14">
    <source>
        <dbReference type="Proteomes" id="UP000683360"/>
    </source>
</evidence>
<dbReference type="Pfam" id="PF00533">
    <property type="entry name" value="BRCT"/>
    <property type="match status" value="1"/>
</dbReference>
<dbReference type="AlphaFoldDB" id="A0A8S3V4F0"/>
<evidence type="ECO:0000256" key="7">
    <source>
        <dbReference type="ARBA" id="ARBA00023187"/>
    </source>
</evidence>
<organism evidence="13 14">
    <name type="scientific">Mytilus edulis</name>
    <name type="common">Blue mussel</name>
    <dbReference type="NCBI Taxonomy" id="6550"/>
    <lineage>
        <taxon>Eukaryota</taxon>
        <taxon>Metazoa</taxon>
        <taxon>Spiralia</taxon>
        <taxon>Lophotrochozoa</taxon>
        <taxon>Mollusca</taxon>
        <taxon>Bivalvia</taxon>
        <taxon>Autobranchia</taxon>
        <taxon>Pteriomorphia</taxon>
        <taxon>Mytilida</taxon>
        <taxon>Mytiloidea</taxon>
        <taxon>Mytilidae</taxon>
        <taxon>Mytilinae</taxon>
        <taxon>Mytilus</taxon>
    </lineage>
</organism>
<gene>
    <name evidence="13" type="ORF">MEDL_62939</name>
</gene>
<reference evidence="13" key="1">
    <citation type="submission" date="2021-03" db="EMBL/GenBank/DDBJ databases">
        <authorList>
            <person name="Bekaert M."/>
        </authorList>
    </citation>
    <scope>NUCLEOTIDE SEQUENCE</scope>
</reference>
<feature type="domain" description="BRCT" evidence="12">
    <location>
        <begin position="147"/>
        <end position="224"/>
    </location>
</feature>
<evidence type="ECO:0000313" key="13">
    <source>
        <dbReference type="EMBL" id="CAG2251288.1"/>
    </source>
</evidence>
<dbReference type="InterPro" id="IPR036420">
    <property type="entry name" value="BRCT_dom_sf"/>
</dbReference>
<dbReference type="GO" id="GO:0007399">
    <property type="term" value="P:nervous system development"/>
    <property type="evidence" value="ECO:0007669"/>
    <property type="project" value="TreeGrafter"/>
</dbReference>
<evidence type="ECO:0000256" key="6">
    <source>
        <dbReference type="ARBA" id="ARBA00022884"/>
    </source>
</evidence>
<dbReference type="Gene3D" id="3.40.50.10190">
    <property type="entry name" value="BRCT domain"/>
    <property type="match status" value="3"/>
</dbReference>
<keyword evidence="14" id="KW-1185">Reference proteome</keyword>
<dbReference type="SMART" id="SM00360">
    <property type="entry name" value="RRM"/>
    <property type="match status" value="1"/>
</dbReference>
<dbReference type="InterPro" id="IPR000504">
    <property type="entry name" value="RRM_dom"/>
</dbReference>
<dbReference type="OrthoDB" id="9997817at2759"/>
<evidence type="ECO:0000256" key="3">
    <source>
        <dbReference type="ARBA" id="ARBA00022553"/>
    </source>
</evidence>
<name>A0A8S3V4F0_MYTED</name>
<dbReference type="Pfam" id="PF00076">
    <property type="entry name" value="RRM_1"/>
    <property type="match status" value="1"/>
</dbReference>
<keyword evidence="8" id="KW-0539">Nucleus</keyword>
<keyword evidence="6 9" id="KW-0694">RNA-binding</keyword>
<comment type="subcellular location">
    <subcellularLocation>
        <location evidence="1">Nucleus</location>
    </subcellularLocation>
</comment>